<reference evidence="1 2" key="1">
    <citation type="journal article" date="2018" name="Mol. Plant">
        <title>The genome of Artemisia annua provides insight into the evolution of Asteraceae family and artemisinin biosynthesis.</title>
        <authorList>
            <person name="Shen Q."/>
            <person name="Zhang L."/>
            <person name="Liao Z."/>
            <person name="Wang S."/>
            <person name="Yan T."/>
            <person name="Shi P."/>
            <person name="Liu M."/>
            <person name="Fu X."/>
            <person name="Pan Q."/>
            <person name="Wang Y."/>
            <person name="Lv Z."/>
            <person name="Lu X."/>
            <person name="Zhang F."/>
            <person name="Jiang W."/>
            <person name="Ma Y."/>
            <person name="Chen M."/>
            <person name="Hao X."/>
            <person name="Li L."/>
            <person name="Tang Y."/>
            <person name="Lv G."/>
            <person name="Zhou Y."/>
            <person name="Sun X."/>
            <person name="Brodelius P.E."/>
            <person name="Rose J.K.C."/>
            <person name="Tang K."/>
        </authorList>
    </citation>
    <scope>NUCLEOTIDE SEQUENCE [LARGE SCALE GENOMIC DNA]</scope>
    <source>
        <strain evidence="2">cv. Huhao1</strain>
        <tissue evidence="1">Leaf</tissue>
    </source>
</reference>
<evidence type="ECO:0000313" key="1">
    <source>
        <dbReference type="EMBL" id="PWA41907.1"/>
    </source>
</evidence>
<gene>
    <name evidence="1" type="ORF">CTI12_AA549700</name>
</gene>
<accession>A0A2U1KYS5</accession>
<comment type="caution">
    <text evidence="1">The sequence shown here is derived from an EMBL/GenBank/DDBJ whole genome shotgun (WGS) entry which is preliminary data.</text>
</comment>
<organism evidence="1 2">
    <name type="scientific">Artemisia annua</name>
    <name type="common">Sweet wormwood</name>
    <dbReference type="NCBI Taxonomy" id="35608"/>
    <lineage>
        <taxon>Eukaryota</taxon>
        <taxon>Viridiplantae</taxon>
        <taxon>Streptophyta</taxon>
        <taxon>Embryophyta</taxon>
        <taxon>Tracheophyta</taxon>
        <taxon>Spermatophyta</taxon>
        <taxon>Magnoliopsida</taxon>
        <taxon>eudicotyledons</taxon>
        <taxon>Gunneridae</taxon>
        <taxon>Pentapetalae</taxon>
        <taxon>asterids</taxon>
        <taxon>campanulids</taxon>
        <taxon>Asterales</taxon>
        <taxon>Asteraceae</taxon>
        <taxon>Asteroideae</taxon>
        <taxon>Anthemideae</taxon>
        <taxon>Artemisiinae</taxon>
        <taxon>Artemisia</taxon>
    </lineage>
</organism>
<dbReference type="EMBL" id="PKPP01012752">
    <property type="protein sequence ID" value="PWA41907.1"/>
    <property type="molecule type" value="Genomic_DNA"/>
</dbReference>
<keyword evidence="2" id="KW-1185">Reference proteome</keyword>
<protein>
    <submittedName>
        <fullName evidence="1">Uncharacterized protein</fullName>
    </submittedName>
</protein>
<evidence type="ECO:0000313" key="2">
    <source>
        <dbReference type="Proteomes" id="UP000245207"/>
    </source>
</evidence>
<name>A0A2U1KYS5_ARTAN</name>
<proteinExistence type="predicted"/>
<dbReference type="AlphaFoldDB" id="A0A2U1KYS5"/>
<sequence>MKEKLSQESVSQIEVEEVVAAMHSTFDTIIEKLTHDDDEQVRDEPEFEELHVVYDTEDDLSISSLEGDLPTWMSDDDVAEQEIGVYCQEGPHHQVDEQEELERILHEVDFLNYELREDVVEPFDIVDVALAPADVAPVIVGPRLAEFNI</sequence>
<dbReference type="Proteomes" id="UP000245207">
    <property type="component" value="Unassembled WGS sequence"/>
</dbReference>